<dbReference type="AlphaFoldDB" id="A0A4C1V4L7"/>
<reference evidence="1 2" key="1">
    <citation type="journal article" date="2019" name="Commun. Biol.">
        <title>The bagworm genome reveals a unique fibroin gene that provides high tensile strength.</title>
        <authorList>
            <person name="Kono N."/>
            <person name="Nakamura H."/>
            <person name="Ohtoshi R."/>
            <person name="Tomita M."/>
            <person name="Numata K."/>
            <person name="Arakawa K."/>
        </authorList>
    </citation>
    <scope>NUCLEOTIDE SEQUENCE [LARGE SCALE GENOMIC DNA]</scope>
</reference>
<dbReference type="EMBL" id="BGZK01000271">
    <property type="protein sequence ID" value="GBP33232.1"/>
    <property type="molecule type" value="Genomic_DNA"/>
</dbReference>
<organism evidence="1 2">
    <name type="scientific">Eumeta variegata</name>
    <name type="common">Bagworm moth</name>
    <name type="synonym">Eumeta japonica</name>
    <dbReference type="NCBI Taxonomy" id="151549"/>
    <lineage>
        <taxon>Eukaryota</taxon>
        <taxon>Metazoa</taxon>
        <taxon>Ecdysozoa</taxon>
        <taxon>Arthropoda</taxon>
        <taxon>Hexapoda</taxon>
        <taxon>Insecta</taxon>
        <taxon>Pterygota</taxon>
        <taxon>Neoptera</taxon>
        <taxon>Endopterygota</taxon>
        <taxon>Lepidoptera</taxon>
        <taxon>Glossata</taxon>
        <taxon>Ditrysia</taxon>
        <taxon>Tineoidea</taxon>
        <taxon>Psychidae</taxon>
        <taxon>Oiketicinae</taxon>
        <taxon>Eumeta</taxon>
    </lineage>
</organism>
<comment type="caution">
    <text evidence="1">The sequence shown here is derived from an EMBL/GenBank/DDBJ whole genome shotgun (WGS) entry which is preliminary data.</text>
</comment>
<dbReference type="Proteomes" id="UP000299102">
    <property type="component" value="Unassembled WGS sequence"/>
</dbReference>
<keyword evidence="2" id="KW-1185">Reference proteome</keyword>
<protein>
    <submittedName>
        <fullName evidence="1">Uncharacterized protein</fullName>
    </submittedName>
</protein>
<name>A0A4C1V4L7_EUMVA</name>
<evidence type="ECO:0000313" key="2">
    <source>
        <dbReference type="Proteomes" id="UP000299102"/>
    </source>
</evidence>
<accession>A0A4C1V4L7</accession>
<sequence length="74" mass="8177">MGPRGIIINVTLTSFIADGNSQLAAVTQHACSCGIWAHKLISAKENHKEKYDKVSMLHIVQEQSRVKIGECSQR</sequence>
<evidence type="ECO:0000313" key="1">
    <source>
        <dbReference type="EMBL" id="GBP33232.1"/>
    </source>
</evidence>
<proteinExistence type="predicted"/>
<gene>
    <name evidence="1" type="ORF">EVAR_5185_1</name>
</gene>